<dbReference type="PANTHER" id="PTHR12001:SF86">
    <property type="entry name" value="GERANYLGERANYL DIPHOSPHATE SYNTHASE"/>
    <property type="match status" value="1"/>
</dbReference>
<dbReference type="EMBL" id="OCTY01000002">
    <property type="protein sequence ID" value="SOJ57961.1"/>
    <property type="molecule type" value="Genomic_DNA"/>
</dbReference>
<dbReference type="GO" id="GO:0008299">
    <property type="term" value="P:isoprenoid biosynthetic process"/>
    <property type="evidence" value="ECO:0007669"/>
    <property type="project" value="InterPro"/>
</dbReference>
<dbReference type="EC" id="2.5.1.10" evidence="5"/>
<reference evidence="5 6" key="1">
    <citation type="submission" date="2017-10" db="EMBL/GenBank/DDBJ databases">
        <authorList>
            <consortium name="Urmite Genomes"/>
        </authorList>
    </citation>
    <scope>NUCLEOTIDE SEQUENCE [LARGE SCALE GENOMIC DNA]</scope>
    <source>
        <strain evidence="5 6">FB-527</strain>
    </source>
</reference>
<dbReference type="GO" id="GO:0004337">
    <property type="term" value="F:(2E,6E)-farnesyl diphosphate synthase activity"/>
    <property type="evidence" value="ECO:0007669"/>
    <property type="project" value="UniProtKB-EC"/>
</dbReference>
<evidence type="ECO:0000256" key="4">
    <source>
        <dbReference type="RuleBase" id="RU004466"/>
    </source>
</evidence>
<dbReference type="Pfam" id="PF00348">
    <property type="entry name" value="polyprenyl_synt"/>
    <property type="match status" value="1"/>
</dbReference>
<dbReference type="InterPro" id="IPR008949">
    <property type="entry name" value="Isoprenoid_synthase_dom_sf"/>
</dbReference>
<sequence>MTETAQPTHACTTFEAIQSLLTSTRLLVEPTQRVVFDTLPAEVRHVAGFHLGWWDADGGNKPAGGGKAIRPVMTLTCARAAGGPAHAAISAAVAVELVHDFSLLHDDIMDSDPTRRHRPAAWAAFGVPRALLTGDALLVSALQLVNSGTAGEVLRAAVLELCAGQAHDLAFEHRVDVRLPECLRMAEQKTGALFGAACELGALSVTDDLPVAGWYRQFGRQLGIAFQLIDDVLGIWGCESVTGKPVYSDLRSRKKSLPVVAALTSGTAAGRELAALYARTDALTEDELSDAAGLVESAGGRAWAEAEAARRRHHALDVLGTANPDPSAADDLRALADSITTRVR</sequence>
<dbReference type="CDD" id="cd00685">
    <property type="entry name" value="Trans_IPPS_HT"/>
    <property type="match status" value="1"/>
</dbReference>
<comment type="pathway">
    <text evidence="1">Isoprenoid biosynthesis.</text>
</comment>
<dbReference type="SFLD" id="SFLDS00005">
    <property type="entry name" value="Isoprenoid_Synthase_Type_I"/>
    <property type="match status" value="1"/>
</dbReference>
<dbReference type="PROSITE" id="PS00444">
    <property type="entry name" value="POLYPRENYL_SYNTHASE_2"/>
    <property type="match status" value="1"/>
</dbReference>
<evidence type="ECO:0000313" key="5">
    <source>
        <dbReference type="EMBL" id="SOJ57961.1"/>
    </source>
</evidence>
<dbReference type="RefSeq" id="WP_186245305.1">
    <property type="nucleotide sequence ID" value="NZ_OCTY01000002.1"/>
</dbReference>
<gene>
    <name evidence="5" type="ORF">MSIMFB_05443</name>
</gene>
<evidence type="ECO:0000256" key="2">
    <source>
        <dbReference type="ARBA" id="ARBA00022723"/>
    </source>
</evidence>
<keyword evidence="6" id="KW-1185">Reference proteome</keyword>
<name>A0A7Z7IQI6_9MYCO</name>
<dbReference type="Gene3D" id="1.10.600.10">
    <property type="entry name" value="Farnesyl Diphosphate Synthase"/>
    <property type="match status" value="1"/>
</dbReference>
<organism evidence="5 6">
    <name type="scientific">Mycobacterium simulans</name>
    <dbReference type="NCBI Taxonomy" id="627089"/>
    <lineage>
        <taxon>Bacteria</taxon>
        <taxon>Bacillati</taxon>
        <taxon>Actinomycetota</taxon>
        <taxon>Actinomycetes</taxon>
        <taxon>Mycobacteriales</taxon>
        <taxon>Mycobacteriaceae</taxon>
        <taxon>Mycobacterium</taxon>
    </lineage>
</organism>
<comment type="similarity">
    <text evidence="4">Belongs to the FPP/GGPP synthase family.</text>
</comment>
<comment type="caution">
    <text evidence="5">The sequence shown here is derived from an EMBL/GenBank/DDBJ whole genome shotgun (WGS) entry which is preliminary data.</text>
</comment>
<dbReference type="PROSITE" id="PS00723">
    <property type="entry name" value="POLYPRENYL_SYNTHASE_1"/>
    <property type="match status" value="1"/>
</dbReference>
<keyword evidence="4 5" id="KW-0808">Transferase</keyword>
<evidence type="ECO:0000256" key="1">
    <source>
        <dbReference type="ARBA" id="ARBA00005128"/>
    </source>
</evidence>
<evidence type="ECO:0000256" key="3">
    <source>
        <dbReference type="ARBA" id="ARBA00022842"/>
    </source>
</evidence>
<dbReference type="PANTHER" id="PTHR12001">
    <property type="entry name" value="GERANYLGERANYL PYROPHOSPHATE SYNTHASE"/>
    <property type="match status" value="1"/>
</dbReference>
<dbReference type="AlphaFoldDB" id="A0A7Z7IQI6"/>
<keyword evidence="3" id="KW-0460">Magnesium</keyword>
<accession>A0A7Z7IQI6</accession>
<proteinExistence type="inferred from homology"/>
<dbReference type="GO" id="GO:0046872">
    <property type="term" value="F:metal ion binding"/>
    <property type="evidence" value="ECO:0007669"/>
    <property type="project" value="UniProtKB-KW"/>
</dbReference>
<dbReference type="SUPFAM" id="SSF48576">
    <property type="entry name" value="Terpenoid synthases"/>
    <property type="match status" value="1"/>
</dbReference>
<protein>
    <submittedName>
        <fullName evidence="5">(2E,6E)-farnesyl diphosphate synthase</fullName>
        <ecNumber evidence="5">2.5.1.10</ecNumber>
    </submittedName>
</protein>
<dbReference type="InterPro" id="IPR000092">
    <property type="entry name" value="Polyprenyl_synt"/>
</dbReference>
<evidence type="ECO:0000313" key="6">
    <source>
        <dbReference type="Proteomes" id="UP000554965"/>
    </source>
</evidence>
<dbReference type="InterPro" id="IPR033749">
    <property type="entry name" value="Polyprenyl_synt_CS"/>
</dbReference>
<keyword evidence="2" id="KW-0479">Metal-binding</keyword>
<dbReference type="Proteomes" id="UP000554965">
    <property type="component" value="Unassembled WGS sequence"/>
</dbReference>
<dbReference type="SFLD" id="SFLDG01017">
    <property type="entry name" value="Polyprenyl_Transferase_Like"/>
    <property type="match status" value="1"/>
</dbReference>